<evidence type="ECO:0000313" key="3">
    <source>
        <dbReference type="Proteomes" id="UP001589828"/>
    </source>
</evidence>
<evidence type="ECO:0000259" key="1">
    <source>
        <dbReference type="Pfam" id="PF12770"/>
    </source>
</evidence>
<protein>
    <submittedName>
        <fullName evidence="2">CHAT domain-containing protein</fullName>
    </submittedName>
</protein>
<organism evidence="2 3">
    <name type="scientific">Mucilaginibacter angelicae</name>
    <dbReference type="NCBI Taxonomy" id="869718"/>
    <lineage>
        <taxon>Bacteria</taxon>
        <taxon>Pseudomonadati</taxon>
        <taxon>Bacteroidota</taxon>
        <taxon>Sphingobacteriia</taxon>
        <taxon>Sphingobacteriales</taxon>
        <taxon>Sphingobacteriaceae</taxon>
        <taxon>Mucilaginibacter</taxon>
    </lineage>
</organism>
<gene>
    <name evidence="2" type="ORF">ACFFGT_13025</name>
</gene>
<comment type="caution">
    <text evidence="2">The sequence shown here is derived from an EMBL/GenBank/DDBJ whole genome shotgun (WGS) entry which is preliminary data.</text>
</comment>
<dbReference type="Proteomes" id="UP001589828">
    <property type="component" value="Unassembled WGS sequence"/>
</dbReference>
<dbReference type="EMBL" id="JBHLTS010000022">
    <property type="protein sequence ID" value="MFC0515134.1"/>
    <property type="molecule type" value="Genomic_DNA"/>
</dbReference>
<evidence type="ECO:0000313" key="2">
    <source>
        <dbReference type="EMBL" id="MFC0515134.1"/>
    </source>
</evidence>
<dbReference type="PANTHER" id="PTHR10098:SF108">
    <property type="entry name" value="TETRATRICOPEPTIDE REPEAT PROTEIN 28"/>
    <property type="match status" value="1"/>
</dbReference>
<dbReference type="Pfam" id="PF12770">
    <property type="entry name" value="CHAT"/>
    <property type="match status" value="1"/>
</dbReference>
<dbReference type="InterPro" id="IPR024983">
    <property type="entry name" value="CHAT_dom"/>
</dbReference>
<accession>A0ABV6L6Q7</accession>
<dbReference type="PANTHER" id="PTHR10098">
    <property type="entry name" value="RAPSYN-RELATED"/>
    <property type="match status" value="1"/>
</dbReference>
<dbReference type="RefSeq" id="WP_377022973.1">
    <property type="nucleotide sequence ID" value="NZ_JBHLTS010000022.1"/>
</dbReference>
<name>A0ABV6L6Q7_9SPHI</name>
<sequence length="141" mass="15737">MLYTGLLFAGASVTLNQTPPLTVDEKSEDGILTGFEAENLDLRQTALVVLSACETGQGDLIRNGEGTYSLQRAFRTAGAGAVLYSMWRVNDQVTQKLMTCFYRNWLKGENLHIALRHAQQDIRLTYPDPYYWGAFVLSAEP</sequence>
<reference evidence="2 3" key="1">
    <citation type="submission" date="2024-09" db="EMBL/GenBank/DDBJ databases">
        <authorList>
            <person name="Sun Q."/>
            <person name="Mori K."/>
        </authorList>
    </citation>
    <scope>NUCLEOTIDE SEQUENCE [LARGE SCALE GENOMIC DNA]</scope>
    <source>
        <strain evidence="2 3">NCAIM B.02415</strain>
    </source>
</reference>
<keyword evidence="3" id="KW-1185">Reference proteome</keyword>
<proteinExistence type="predicted"/>
<feature type="domain" description="CHAT" evidence="1">
    <location>
        <begin position="22"/>
        <end position="138"/>
    </location>
</feature>